<dbReference type="GO" id="GO:0015031">
    <property type="term" value="P:protein transport"/>
    <property type="evidence" value="ECO:0007669"/>
    <property type="project" value="UniProtKB-KW"/>
</dbReference>
<evidence type="ECO:0000256" key="1">
    <source>
        <dbReference type="ARBA" id="ARBA00004409"/>
    </source>
</evidence>
<dbReference type="OrthoDB" id="546861at2759"/>
<proteinExistence type="predicted"/>
<dbReference type="Pfam" id="PF09177">
    <property type="entry name" value="STX6_10_61_N"/>
    <property type="match status" value="1"/>
</dbReference>
<dbReference type="SUPFAM" id="SSF47661">
    <property type="entry name" value="t-snare proteins"/>
    <property type="match status" value="1"/>
</dbReference>
<keyword evidence="3" id="KW-0333">Golgi apparatus</keyword>
<keyword evidence="4" id="KW-0812">Transmembrane</keyword>
<dbReference type="SUPFAM" id="SSF58038">
    <property type="entry name" value="SNARE fusion complex"/>
    <property type="match status" value="1"/>
</dbReference>
<feature type="transmembrane region" description="Helical" evidence="4">
    <location>
        <begin position="242"/>
        <end position="261"/>
    </location>
</feature>
<dbReference type="CDD" id="cd15841">
    <property type="entry name" value="SNARE_Qc"/>
    <property type="match status" value="1"/>
</dbReference>
<keyword evidence="2" id="KW-0653">Protein transport</keyword>
<dbReference type="Proteomes" id="UP000530660">
    <property type="component" value="Unassembled WGS sequence"/>
</dbReference>
<keyword evidence="2" id="KW-0813">Transport</keyword>
<keyword evidence="7" id="KW-1185">Reference proteome</keyword>
<gene>
    <name evidence="6" type="ORF">F1559_002329</name>
</gene>
<reference evidence="6 7" key="1">
    <citation type="journal article" date="2020" name="J. Phycol.">
        <title>Comparative genome analysis reveals Cyanidiococcus gen. nov., a new extremophilic red algal genus sister to Cyanidioschyzon (Cyanidioschyzonaceae, Rhodophyta).</title>
        <authorList>
            <person name="Liu S.-L."/>
            <person name="Chiang Y.-R."/>
            <person name="Yoon H.S."/>
            <person name="Fu H.-Y."/>
        </authorList>
    </citation>
    <scope>NUCLEOTIDE SEQUENCE [LARGE SCALE GENOMIC DNA]</scope>
    <source>
        <strain evidence="6 7">THAL066</strain>
    </source>
</reference>
<dbReference type="Gene3D" id="1.20.5.110">
    <property type="match status" value="1"/>
</dbReference>
<name>A0A7J7ID44_9RHOD</name>
<evidence type="ECO:0000313" key="7">
    <source>
        <dbReference type="Proteomes" id="UP000530660"/>
    </source>
</evidence>
<dbReference type="GO" id="GO:0048193">
    <property type="term" value="P:Golgi vesicle transport"/>
    <property type="evidence" value="ECO:0007669"/>
    <property type="project" value="InterPro"/>
</dbReference>
<comment type="subcellular location">
    <subcellularLocation>
        <location evidence="1">Golgi apparatus membrane</location>
        <topology evidence="1">Single-pass type IV membrane protein</topology>
    </subcellularLocation>
</comment>
<evidence type="ECO:0000259" key="5">
    <source>
        <dbReference type="PROSITE" id="PS50192"/>
    </source>
</evidence>
<dbReference type="InterPro" id="IPR010989">
    <property type="entry name" value="SNARE"/>
</dbReference>
<evidence type="ECO:0000256" key="2">
    <source>
        <dbReference type="ARBA" id="ARBA00022927"/>
    </source>
</evidence>
<dbReference type="GO" id="GO:0000139">
    <property type="term" value="C:Golgi membrane"/>
    <property type="evidence" value="ECO:0007669"/>
    <property type="project" value="UniProtKB-SubCell"/>
</dbReference>
<protein>
    <recommendedName>
        <fullName evidence="5">t-SNARE coiled-coil homology domain-containing protein</fullName>
    </recommendedName>
</protein>
<evidence type="ECO:0000313" key="6">
    <source>
        <dbReference type="EMBL" id="KAF6000467.1"/>
    </source>
</evidence>
<accession>A0A7J7ID44</accession>
<evidence type="ECO:0000256" key="3">
    <source>
        <dbReference type="ARBA" id="ARBA00023034"/>
    </source>
</evidence>
<dbReference type="AlphaFoldDB" id="A0A7J7ID44"/>
<feature type="domain" description="T-SNARE coiled-coil homology" evidence="5">
    <location>
        <begin position="171"/>
        <end position="233"/>
    </location>
</feature>
<keyword evidence="4" id="KW-0472">Membrane</keyword>
<comment type="caution">
    <text evidence="6">The sequence shown here is derived from an EMBL/GenBank/DDBJ whole genome shotgun (WGS) entry which is preliminary data.</text>
</comment>
<evidence type="ECO:0000256" key="4">
    <source>
        <dbReference type="SAM" id="Phobius"/>
    </source>
</evidence>
<dbReference type="PROSITE" id="PS50192">
    <property type="entry name" value="T_SNARE"/>
    <property type="match status" value="1"/>
</dbReference>
<dbReference type="EMBL" id="VWRR01000020">
    <property type="protein sequence ID" value="KAF6000467.1"/>
    <property type="molecule type" value="Genomic_DNA"/>
</dbReference>
<sequence length="262" mass="29630">MQPSGEDPFYSVKADVERLLLFIEQRLRDGSSGVSTVRPGADSLVTGEDGFDLHKIKTKLETDLWELAETVRVVRNNRQRFAITDAELAERERAVSALRSRLDTLDLDRGRLYNSRLPSLGPAERPVSDAVGSVSGTSRVPYPVDYAAQKATNRIEQENEAFLEHEERQQQLLVEQQDQDLDDMMLVVKRLGDMGLAIRGEALRHAELIDEVDTSMSTVRTRFQNVRTRLESLIRETGRERLCSLLGLFAVFVVLLVLVLYT</sequence>
<organism evidence="6 7">
    <name type="scientific">Cyanidiococcus yangmingshanensis</name>
    <dbReference type="NCBI Taxonomy" id="2690220"/>
    <lineage>
        <taxon>Eukaryota</taxon>
        <taxon>Rhodophyta</taxon>
        <taxon>Bangiophyceae</taxon>
        <taxon>Cyanidiales</taxon>
        <taxon>Cyanidiaceae</taxon>
        <taxon>Cyanidiococcus</taxon>
    </lineage>
</organism>
<keyword evidence="4" id="KW-1133">Transmembrane helix</keyword>
<dbReference type="InterPro" id="IPR000727">
    <property type="entry name" value="T_SNARE_dom"/>
</dbReference>
<dbReference type="InterPro" id="IPR015260">
    <property type="entry name" value="Syntaxin-6/10/61_N"/>
</dbReference>
<dbReference type="Gene3D" id="1.20.58.90">
    <property type="match status" value="1"/>
</dbReference>